<dbReference type="AlphaFoldDB" id="A0A7C2B5Z4"/>
<protein>
    <submittedName>
        <fullName evidence="1">Uncharacterized protein</fullName>
    </submittedName>
</protein>
<dbReference type="EMBL" id="DSJL01000009">
    <property type="protein sequence ID" value="HEF64883.1"/>
    <property type="molecule type" value="Genomic_DNA"/>
</dbReference>
<sequence>MDAATAEVLRAFLLWLPGGTFAPFLVSRLTGADNRLAVIESAIFALCGLLVYPTLLGLLTARFVAWETGAASVELLFAGGFVLAALTLVAIRRATHRIKRGAHTRRWTHFR</sequence>
<evidence type="ECO:0000313" key="1">
    <source>
        <dbReference type="EMBL" id="HEF64883.1"/>
    </source>
</evidence>
<gene>
    <name evidence="1" type="ORF">ENP47_04700</name>
</gene>
<comment type="caution">
    <text evidence="1">The sequence shown here is derived from an EMBL/GenBank/DDBJ whole genome shotgun (WGS) entry which is preliminary data.</text>
</comment>
<accession>A0A7C2B5Z4</accession>
<organism evidence="1">
    <name type="scientific">Thermomicrobium roseum</name>
    <dbReference type="NCBI Taxonomy" id="500"/>
    <lineage>
        <taxon>Bacteria</taxon>
        <taxon>Pseudomonadati</taxon>
        <taxon>Thermomicrobiota</taxon>
        <taxon>Thermomicrobia</taxon>
        <taxon>Thermomicrobiales</taxon>
        <taxon>Thermomicrobiaceae</taxon>
        <taxon>Thermomicrobium</taxon>
    </lineage>
</organism>
<name>A0A7C2B5Z4_THERO</name>
<reference evidence="1" key="1">
    <citation type="journal article" date="2020" name="mSystems">
        <title>Genome- and Community-Level Interaction Insights into Carbon Utilization and Element Cycling Functions of Hydrothermarchaeota in Hydrothermal Sediment.</title>
        <authorList>
            <person name="Zhou Z."/>
            <person name="Liu Y."/>
            <person name="Xu W."/>
            <person name="Pan J."/>
            <person name="Luo Z.H."/>
            <person name="Li M."/>
        </authorList>
    </citation>
    <scope>NUCLEOTIDE SEQUENCE [LARGE SCALE GENOMIC DNA]</scope>
    <source>
        <strain evidence="1">SpSt-222</strain>
    </source>
</reference>
<proteinExistence type="predicted"/>